<dbReference type="Proteomes" id="UP001208570">
    <property type="component" value="Unassembled WGS sequence"/>
</dbReference>
<dbReference type="EMBL" id="JAODUP010000315">
    <property type="protein sequence ID" value="KAK2152911.1"/>
    <property type="molecule type" value="Genomic_DNA"/>
</dbReference>
<evidence type="ECO:0000313" key="1">
    <source>
        <dbReference type="EMBL" id="KAK2152911.1"/>
    </source>
</evidence>
<keyword evidence="2" id="KW-1185">Reference proteome</keyword>
<protein>
    <submittedName>
        <fullName evidence="1">Uncharacterized protein</fullName>
    </submittedName>
</protein>
<proteinExistence type="predicted"/>
<sequence>MVHSWPNVSGTDRLKLIGTFYSDNGSLGIFPKFVSWPGGRVTPPPDEPACGFDGEYCREGKENGDGAVFYAPALYYTAMLVP</sequence>
<evidence type="ECO:0000313" key="2">
    <source>
        <dbReference type="Proteomes" id="UP001208570"/>
    </source>
</evidence>
<gene>
    <name evidence="1" type="ORF">LSH36_315g05029</name>
</gene>
<name>A0AAD9JH82_9ANNE</name>
<organism evidence="1 2">
    <name type="scientific">Paralvinella palmiformis</name>
    <dbReference type="NCBI Taxonomy" id="53620"/>
    <lineage>
        <taxon>Eukaryota</taxon>
        <taxon>Metazoa</taxon>
        <taxon>Spiralia</taxon>
        <taxon>Lophotrochozoa</taxon>
        <taxon>Annelida</taxon>
        <taxon>Polychaeta</taxon>
        <taxon>Sedentaria</taxon>
        <taxon>Canalipalpata</taxon>
        <taxon>Terebellida</taxon>
        <taxon>Terebelliformia</taxon>
        <taxon>Alvinellidae</taxon>
        <taxon>Paralvinella</taxon>
    </lineage>
</organism>
<reference evidence="1" key="1">
    <citation type="journal article" date="2023" name="Mol. Biol. Evol.">
        <title>Third-Generation Sequencing Reveals the Adaptive Role of the Epigenome in Three Deep-Sea Polychaetes.</title>
        <authorList>
            <person name="Perez M."/>
            <person name="Aroh O."/>
            <person name="Sun Y."/>
            <person name="Lan Y."/>
            <person name="Juniper S.K."/>
            <person name="Young C.R."/>
            <person name="Angers B."/>
            <person name="Qian P.Y."/>
        </authorList>
    </citation>
    <scope>NUCLEOTIDE SEQUENCE</scope>
    <source>
        <strain evidence="1">P08H-3</strain>
    </source>
</reference>
<accession>A0AAD9JH82</accession>
<dbReference type="AlphaFoldDB" id="A0AAD9JH82"/>
<comment type="caution">
    <text evidence="1">The sequence shown here is derived from an EMBL/GenBank/DDBJ whole genome shotgun (WGS) entry which is preliminary data.</text>
</comment>